<organism evidence="2">
    <name type="scientific">Aegilops tauschii</name>
    <name type="common">Tausch's goatgrass</name>
    <name type="synonym">Aegilops squarrosa</name>
    <dbReference type="NCBI Taxonomy" id="37682"/>
    <lineage>
        <taxon>Eukaryota</taxon>
        <taxon>Viridiplantae</taxon>
        <taxon>Streptophyta</taxon>
        <taxon>Embryophyta</taxon>
        <taxon>Tracheophyta</taxon>
        <taxon>Spermatophyta</taxon>
        <taxon>Magnoliopsida</taxon>
        <taxon>Liliopsida</taxon>
        <taxon>Poales</taxon>
        <taxon>Poaceae</taxon>
        <taxon>BOP clade</taxon>
        <taxon>Pooideae</taxon>
        <taxon>Triticodae</taxon>
        <taxon>Triticeae</taxon>
        <taxon>Triticinae</taxon>
        <taxon>Aegilops</taxon>
    </lineage>
</organism>
<evidence type="ECO:0000313" key="2">
    <source>
        <dbReference type="EnsemblPlants" id="EMT14691"/>
    </source>
</evidence>
<name>R7W3V2_AEGTA</name>
<proteinExistence type="predicted"/>
<evidence type="ECO:0000256" key="1">
    <source>
        <dbReference type="SAM" id="MobiDB-lite"/>
    </source>
</evidence>
<sequence length="91" mass="10078">MGLDEDEGPLKTLRMNEEETEDGDEACEDEDKEDFAEEVVEDEEEEVVEDDAAERRLVVRQVSEGGDGPSRVTEHHEVSGSQPSGDSSVVR</sequence>
<feature type="compositionally biased region" description="Acidic residues" evidence="1">
    <location>
        <begin position="18"/>
        <end position="52"/>
    </location>
</feature>
<reference evidence="2" key="1">
    <citation type="submission" date="2015-06" db="UniProtKB">
        <authorList>
            <consortium name="EnsemblPlants"/>
        </authorList>
    </citation>
    <scope>IDENTIFICATION</scope>
</reference>
<protein>
    <submittedName>
        <fullName evidence="2">Uncharacterized protein</fullName>
    </submittedName>
</protein>
<dbReference type="EnsemblPlants" id="EMT14691">
    <property type="protein sequence ID" value="EMT14691"/>
    <property type="gene ID" value="F775_43494"/>
</dbReference>
<accession>R7W3V2</accession>
<dbReference type="AlphaFoldDB" id="R7W3V2"/>
<feature type="region of interest" description="Disordered" evidence="1">
    <location>
        <begin position="1"/>
        <end position="91"/>
    </location>
</feature>
<feature type="compositionally biased region" description="Polar residues" evidence="1">
    <location>
        <begin position="79"/>
        <end position="91"/>
    </location>
</feature>